<dbReference type="OrthoDB" id="6367393at2"/>
<dbReference type="InterPro" id="IPR032314">
    <property type="entry name" value="DUF4845"/>
</dbReference>
<gene>
    <name evidence="2" type="ORF">DFR27_1761</name>
</gene>
<accession>A0A3M0A2A3</accession>
<dbReference type="RefSeq" id="WP_121877081.1">
    <property type="nucleotide sequence ID" value="NZ_REFJ01000004.1"/>
</dbReference>
<feature type="transmembrane region" description="Helical" evidence="1">
    <location>
        <begin position="12"/>
        <end position="35"/>
    </location>
</feature>
<organism evidence="2 3">
    <name type="scientific">Umboniibacter marinipuniceus</name>
    <dbReference type="NCBI Taxonomy" id="569599"/>
    <lineage>
        <taxon>Bacteria</taxon>
        <taxon>Pseudomonadati</taxon>
        <taxon>Pseudomonadota</taxon>
        <taxon>Gammaproteobacteria</taxon>
        <taxon>Cellvibrionales</taxon>
        <taxon>Cellvibrionaceae</taxon>
        <taxon>Umboniibacter</taxon>
    </lineage>
</organism>
<dbReference type="EMBL" id="REFJ01000004">
    <property type="protein sequence ID" value="RMA79321.1"/>
    <property type="molecule type" value="Genomic_DNA"/>
</dbReference>
<name>A0A3M0A2A3_9GAMM</name>
<protein>
    <submittedName>
        <fullName evidence="2">Uncharacterized protein DUF4845</fullName>
    </submittedName>
</protein>
<comment type="caution">
    <text evidence="2">The sequence shown here is derived from an EMBL/GenBank/DDBJ whole genome shotgun (WGS) entry which is preliminary data.</text>
</comment>
<keyword evidence="1" id="KW-1133">Transmembrane helix</keyword>
<evidence type="ECO:0000313" key="2">
    <source>
        <dbReference type="EMBL" id="RMA79321.1"/>
    </source>
</evidence>
<sequence length="119" mass="13404">MQRLQRGMSFYGMCLVIVIAVFFGMLGVKLGPYYLDNTMLVSSVQKVFDSGTEDVSLSDFREGISKAMVIDNISPEARNALVIAREDDSFIVTANYEVRIDLFYNIDVVLSFENEIKAQ</sequence>
<proteinExistence type="predicted"/>
<keyword evidence="1" id="KW-0472">Membrane</keyword>
<evidence type="ECO:0000313" key="3">
    <source>
        <dbReference type="Proteomes" id="UP000267187"/>
    </source>
</evidence>
<reference evidence="2 3" key="1">
    <citation type="submission" date="2018-10" db="EMBL/GenBank/DDBJ databases">
        <title>Genomic Encyclopedia of Type Strains, Phase IV (KMG-IV): sequencing the most valuable type-strain genomes for metagenomic binning, comparative biology and taxonomic classification.</title>
        <authorList>
            <person name="Goeker M."/>
        </authorList>
    </citation>
    <scope>NUCLEOTIDE SEQUENCE [LARGE SCALE GENOMIC DNA]</scope>
    <source>
        <strain evidence="2 3">DSM 25080</strain>
    </source>
</reference>
<keyword evidence="1" id="KW-0812">Transmembrane</keyword>
<dbReference type="Proteomes" id="UP000267187">
    <property type="component" value="Unassembled WGS sequence"/>
</dbReference>
<dbReference type="AlphaFoldDB" id="A0A3M0A2A3"/>
<dbReference type="Pfam" id="PF16137">
    <property type="entry name" value="DUF4845"/>
    <property type="match status" value="1"/>
</dbReference>
<keyword evidence="3" id="KW-1185">Reference proteome</keyword>
<evidence type="ECO:0000256" key="1">
    <source>
        <dbReference type="SAM" id="Phobius"/>
    </source>
</evidence>